<comment type="caution">
    <text evidence="8">The sequence shown here is derived from an EMBL/GenBank/DDBJ whole genome shotgun (WGS) entry which is preliminary data.</text>
</comment>
<keyword evidence="5 8" id="KW-0418">Kinase</keyword>
<dbReference type="InterPro" id="IPR007891">
    <property type="entry name" value="CHASE3"/>
</dbReference>
<proteinExistence type="predicted"/>
<dbReference type="Pfam" id="PF05227">
    <property type="entry name" value="CHASE3"/>
    <property type="match status" value="1"/>
</dbReference>
<dbReference type="AlphaFoldDB" id="A0A917C1H6"/>
<dbReference type="Pfam" id="PF00512">
    <property type="entry name" value="HisKA"/>
    <property type="match status" value="1"/>
</dbReference>
<dbReference type="PANTHER" id="PTHR42878">
    <property type="entry name" value="TWO-COMPONENT HISTIDINE KINASE"/>
    <property type="match status" value="1"/>
</dbReference>
<dbReference type="EMBL" id="BMCT01000003">
    <property type="protein sequence ID" value="GGF65376.1"/>
    <property type="molecule type" value="Genomic_DNA"/>
</dbReference>
<evidence type="ECO:0000259" key="7">
    <source>
        <dbReference type="PROSITE" id="PS50109"/>
    </source>
</evidence>
<dbReference type="InterPro" id="IPR005467">
    <property type="entry name" value="His_kinase_dom"/>
</dbReference>
<reference evidence="8" key="1">
    <citation type="journal article" date="2014" name="Int. J. Syst. Evol. Microbiol.">
        <title>Complete genome sequence of Corynebacterium casei LMG S-19264T (=DSM 44701T), isolated from a smear-ripened cheese.</title>
        <authorList>
            <consortium name="US DOE Joint Genome Institute (JGI-PGF)"/>
            <person name="Walter F."/>
            <person name="Albersmeier A."/>
            <person name="Kalinowski J."/>
            <person name="Ruckert C."/>
        </authorList>
    </citation>
    <scope>NUCLEOTIDE SEQUENCE</scope>
    <source>
        <strain evidence="8">CCM 7897</strain>
    </source>
</reference>
<dbReference type="SUPFAM" id="SSF47384">
    <property type="entry name" value="Homodimeric domain of signal transducing histidine kinase"/>
    <property type="match status" value="1"/>
</dbReference>
<evidence type="ECO:0000256" key="6">
    <source>
        <dbReference type="SAM" id="Phobius"/>
    </source>
</evidence>
<name>A0A917C1H6_9HYPH</name>
<evidence type="ECO:0000313" key="9">
    <source>
        <dbReference type="Proteomes" id="UP000606044"/>
    </source>
</evidence>
<dbReference type="InterPro" id="IPR036890">
    <property type="entry name" value="HATPase_C_sf"/>
</dbReference>
<dbReference type="Gene3D" id="1.10.287.130">
    <property type="match status" value="1"/>
</dbReference>
<dbReference type="InterPro" id="IPR003594">
    <property type="entry name" value="HATPase_dom"/>
</dbReference>
<dbReference type="RefSeq" id="WP_188579221.1">
    <property type="nucleotide sequence ID" value="NZ_BMCT01000003.1"/>
</dbReference>
<dbReference type="SMART" id="SM00387">
    <property type="entry name" value="HATPase_c"/>
    <property type="match status" value="1"/>
</dbReference>
<keyword evidence="6" id="KW-0472">Membrane</keyword>
<organism evidence="8 9">
    <name type="scientific">Azorhizobium oxalatiphilum</name>
    <dbReference type="NCBI Taxonomy" id="980631"/>
    <lineage>
        <taxon>Bacteria</taxon>
        <taxon>Pseudomonadati</taxon>
        <taxon>Pseudomonadota</taxon>
        <taxon>Alphaproteobacteria</taxon>
        <taxon>Hyphomicrobiales</taxon>
        <taxon>Xanthobacteraceae</taxon>
        <taxon>Azorhizobium</taxon>
    </lineage>
</organism>
<dbReference type="SMART" id="SM00388">
    <property type="entry name" value="HisKA"/>
    <property type="match status" value="1"/>
</dbReference>
<dbReference type="InterPro" id="IPR050351">
    <property type="entry name" value="BphY/WalK/GraS-like"/>
</dbReference>
<dbReference type="EC" id="2.7.13.3" evidence="2"/>
<dbReference type="Gene3D" id="3.30.565.10">
    <property type="entry name" value="Histidine kinase-like ATPase, C-terminal domain"/>
    <property type="match status" value="1"/>
</dbReference>
<evidence type="ECO:0000256" key="5">
    <source>
        <dbReference type="ARBA" id="ARBA00022777"/>
    </source>
</evidence>
<gene>
    <name evidence="8" type="ORF">GCM10007301_26410</name>
</gene>
<dbReference type="GO" id="GO:0000155">
    <property type="term" value="F:phosphorelay sensor kinase activity"/>
    <property type="evidence" value="ECO:0007669"/>
    <property type="project" value="InterPro"/>
</dbReference>
<evidence type="ECO:0000256" key="1">
    <source>
        <dbReference type="ARBA" id="ARBA00000085"/>
    </source>
</evidence>
<dbReference type="InterPro" id="IPR036097">
    <property type="entry name" value="HisK_dim/P_sf"/>
</dbReference>
<keyword evidence="3" id="KW-0597">Phosphoprotein</keyword>
<feature type="domain" description="Histidine kinase" evidence="7">
    <location>
        <begin position="263"/>
        <end position="497"/>
    </location>
</feature>
<comment type="catalytic activity">
    <reaction evidence="1">
        <text>ATP + protein L-histidine = ADP + protein N-phospho-L-histidine.</text>
        <dbReference type="EC" id="2.7.13.3"/>
    </reaction>
</comment>
<dbReference type="GO" id="GO:0030295">
    <property type="term" value="F:protein kinase activator activity"/>
    <property type="evidence" value="ECO:0007669"/>
    <property type="project" value="TreeGrafter"/>
</dbReference>
<dbReference type="PROSITE" id="PS50109">
    <property type="entry name" value="HIS_KIN"/>
    <property type="match status" value="1"/>
</dbReference>
<dbReference type="Pfam" id="PF02518">
    <property type="entry name" value="HATPase_c"/>
    <property type="match status" value="1"/>
</dbReference>
<keyword evidence="9" id="KW-1185">Reference proteome</keyword>
<dbReference type="InterPro" id="IPR003661">
    <property type="entry name" value="HisK_dim/P_dom"/>
</dbReference>
<dbReference type="SUPFAM" id="SSF55874">
    <property type="entry name" value="ATPase domain of HSP90 chaperone/DNA topoisomerase II/histidine kinase"/>
    <property type="match status" value="1"/>
</dbReference>
<evidence type="ECO:0000256" key="4">
    <source>
        <dbReference type="ARBA" id="ARBA00022679"/>
    </source>
</evidence>
<reference evidence="8" key="2">
    <citation type="submission" date="2020-09" db="EMBL/GenBank/DDBJ databases">
        <authorList>
            <person name="Sun Q."/>
            <person name="Sedlacek I."/>
        </authorList>
    </citation>
    <scope>NUCLEOTIDE SEQUENCE</scope>
    <source>
        <strain evidence="8">CCM 7897</strain>
    </source>
</reference>
<dbReference type="InterPro" id="IPR004358">
    <property type="entry name" value="Sig_transdc_His_kin-like_C"/>
</dbReference>
<evidence type="ECO:0000256" key="2">
    <source>
        <dbReference type="ARBA" id="ARBA00012438"/>
    </source>
</evidence>
<dbReference type="CDD" id="cd19410">
    <property type="entry name" value="HK9-like_sensor"/>
    <property type="match status" value="1"/>
</dbReference>
<accession>A0A917C1H6</accession>
<dbReference type="PANTHER" id="PTHR42878:SF15">
    <property type="entry name" value="BACTERIOPHYTOCHROME"/>
    <property type="match status" value="1"/>
</dbReference>
<feature type="transmembrane region" description="Helical" evidence="6">
    <location>
        <begin position="23"/>
        <end position="44"/>
    </location>
</feature>
<dbReference type="GO" id="GO:0007234">
    <property type="term" value="P:osmosensory signaling via phosphorelay pathway"/>
    <property type="evidence" value="ECO:0007669"/>
    <property type="project" value="TreeGrafter"/>
</dbReference>
<keyword evidence="4" id="KW-0808">Transferase</keyword>
<dbReference type="PRINTS" id="PR00344">
    <property type="entry name" value="BCTRLSENSOR"/>
</dbReference>
<keyword evidence="6" id="KW-1133">Transmembrane helix</keyword>
<dbReference type="CDD" id="cd00082">
    <property type="entry name" value="HisKA"/>
    <property type="match status" value="1"/>
</dbReference>
<feature type="transmembrane region" description="Helical" evidence="6">
    <location>
        <begin position="194"/>
        <end position="215"/>
    </location>
</feature>
<evidence type="ECO:0000313" key="8">
    <source>
        <dbReference type="EMBL" id="GGF65376.1"/>
    </source>
</evidence>
<evidence type="ECO:0000256" key="3">
    <source>
        <dbReference type="ARBA" id="ARBA00022553"/>
    </source>
</evidence>
<keyword evidence="6" id="KW-0812">Transmembrane</keyword>
<dbReference type="Proteomes" id="UP000606044">
    <property type="component" value="Unassembled WGS sequence"/>
</dbReference>
<sequence length="507" mass="55826">MTVSTEDAVAPTPSRPRRPLNQAVVLGAGFGILILISVISVFLVNRAREDAAQVAQTLLLENTISNLQAFLLRGETSQRGFLLTGDSRYLADFDTTMADLDRTIQQVQSSTVGASERRRALADRLAVLLQTKQDELRHTISLRRSGDTMGALAVVRTDRGEELSREIGSIINQMHVGEQNQLGERISASRSSNLWLMLVNLAGAVAIVGIAALALRITRRNTEDLRTAHHNVEEANLVLEQRVAERTADLQEANNEIQSFAYIVSHDLRSPLVNIMGFTSELEALRTDLFDRIATLRAQAGDTNGAADIALDKDFEEAFGFIKKSITKMDRLINAILDLSRQGRKEFAPTSVSMTEMVETIAATMAHQLMERNARLTVHPIPAIVSDRMALEQIFTNLIDNAVKYLRPDVQGLIEVSARETPGYVTYLVRDNGRGIDPNDRVRVFELFRRSGPQDRPGEGIGLAHVRALVRRLGGGITLESELGLGTVFKVTLPRRLVVEGNGGKHA</sequence>
<dbReference type="GO" id="GO:0000156">
    <property type="term" value="F:phosphorelay response regulator activity"/>
    <property type="evidence" value="ECO:0007669"/>
    <property type="project" value="TreeGrafter"/>
</dbReference>
<protein>
    <recommendedName>
        <fullName evidence="2">histidine kinase</fullName>
        <ecNumber evidence="2">2.7.13.3</ecNumber>
    </recommendedName>
</protein>